<dbReference type="OrthoDB" id="1909920at2759"/>
<dbReference type="SUPFAM" id="SSF56672">
    <property type="entry name" value="DNA/RNA polymerases"/>
    <property type="match status" value="1"/>
</dbReference>
<reference evidence="4 5" key="1">
    <citation type="submission" date="2019-08" db="EMBL/GenBank/DDBJ databases">
        <title>Draft genome sequences of two oriental melons (Cucumis melo L. var makuwa).</title>
        <authorList>
            <person name="Kwon S.-Y."/>
        </authorList>
    </citation>
    <scope>NUCLEOTIDE SEQUENCE [LARGE SCALE GENOMIC DNA]</scope>
    <source>
        <strain evidence="5">cv. Chang Bougi</strain>
        <strain evidence="4">cv. SW 3</strain>
        <tissue evidence="3">Leaf</tissue>
    </source>
</reference>
<evidence type="ECO:0000313" key="2">
    <source>
        <dbReference type="EMBL" id="KAA0031692.1"/>
    </source>
</evidence>
<dbReference type="Pfam" id="PF17919">
    <property type="entry name" value="RT_RNaseH_2"/>
    <property type="match status" value="1"/>
</dbReference>
<proteinExistence type="predicted"/>
<evidence type="ECO:0000259" key="1">
    <source>
        <dbReference type="Pfam" id="PF17919"/>
    </source>
</evidence>
<dbReference type="PANTHER" id="PTHR33064">
    <property type="entry name" value="POL PROTEIN"/>
    <property type="match status" value="1"/>
</dbReference>
<organism evidence="3 5">
    <name type="scientific">Cucumis melo var. makuwa</name>
    <name type="common">Oriental melon</name>
    <dbReference type="NCBI Taxonomy" id="1194695"/>
    <lineage>
        <taxon>Eukaryota</taxon>
        <taxon>Viridiplantae</taxon>
        <taxon>Streptophyta</taxon>
        <taxon>Embryophyta</taxon>
        <taxon>Tracheophyta</taxon>
        <taxon>Spermatophyta</taxon>
        <taxon>Magnoliopsida</taxon>
        <taxon>eudicotyledons</taxon>
        <taxon>Gunneridae</taxon>
        <taxon>Pentapetalae</taxon>
        <taxon>rosids</taxon>
        <taxon>fabids</taxon>
        <taxon>Cucurbitales</taxon>
        <taxon>Cucurbitaceae</taxon>
        <taxon>Benincaseae</taxon>
        <taxon>Cucumis</taxon>
    </lineage>
</organism>
<dbReference type="EMBL" id="SSTE01022915">
    <property type="protein sequence ID" value="KAA0031692.1"/>
    <property type="molecule type" value="Genomic_DNA"/>
</dbReference>
<evidence type="ECO:0000313" key="3">
    <source>
        <dbReference type="EMBL" id="TYK04418.1"/>
    </source>
</evidence>
<sequence length="117" mass="13377">MVVLGFLIKEGKMSMEPMKLNSGPLTDCLKKGKFKWDQAKQESFEDIKKRLTSSPILQLPDFTSPFEVVVDACRTEIGAISQQGHPIEYFSEKLSSSRQSWSTYEQELYVLVRALKQ</sequence>
<dbReference type="InterPro" id="IPR043128">
    <property type="entry name" value="Rev_trsase/Diguanyl_cyclase"/>
</dbReference>
<dbReference type="EMBL" id="SSTD01014204">
    <property type="protein sequence ID" value="TYK04418.1"/>
    <property type="molecule type" value="Genomic_DNA"/>
</dbReference>
<accession>A0A5D3BZI0</accession>
<feature type="domain" description="Reverse transcriptase/retrotransposon-derived protein RNase H-like" evidence="1">
    <location>
        <begin position="36"/>
        <end position="117"/>
    </location>
</feature>
<protein>
    <submittedName>
        <fullName evidence="2 3">Gag-pol polyprotein</fullName>
    </submittedName>
</protein>
<evidence type="ECO:0000313" key="5">
    <source>
        <dbReference type="Proteomes" id="UP000321947"/>
    </source>
</evidence>
<gene>
    <name evidence="3" type="ORF">E5676_scaffold409G00140</name>
    <name evidence="2" type="ORF">E6C27_scaffold139G004760</name>
</gene>
<evidence type="ECO:0000313" key="4">
    <source>
        <dbReference type="Proteomes" id="UP000321393"/>
    </source>
</evidence>
<dbReference type="InterPro" id="IPR041577">
    <property type="entry name" value="RT_RNaseH_2"/>
</dbReference>
<dbReference type="InterPro" id="IPR051320">
    <property type="entry name" value="Viral_Replic_Matur_Polypro"/>
</dbReference>
<dbReference type="Gene3D" id="3.30.70.270">
    <property type="match status" value="1"/>
</dbReference>
<dbReference type="InterPro" id="IPR043502">
    <property type="entry name" value="DNA/RNA_pol_sf"/>
</dbReference>
<dbReference type="Proteomes" id="UP000321393">
    <property type="component" value="Unassembled WGS sequence"/>
</dbReference>
<dbReference type="AlphaFoldDB" id="A0A5D3BZI0"/>
<comment type="caution">
    <text evidence="3">The sequence shown here is derived from an EMBL/GenBank/DDBJ whole genome shotgun (WGS) entry which is preliminary data.</text>
</comment>
<dbReference type="STRING" id="1194695.A0A5D3BZI0"/>
<name>A0A5D3BZI0_CUCMM</name>
<dbReference type="Proteomes" id="UP000321947">
    <property type="component" value="Unassembled WGS sequence"/>
</dbReference>
<dbReference type="PANTHER" id="PTHR33064:SF37">
    <property type="entry name" value="RIBONUCLEASE H"/>
    <property type="match status" value="1"/>
</dbReference>